<dbReference type="KEGG" id="muo:115468739"/>
<dbReference type="Proteomes" id="UP000515156">
    <property type="component" value="Chromosome 1"/>
</dbReference>
<keyword evidence="7 11" id="KW-1015">Disulfide bond</keyword>
<dbReference type="Gene3D" id="2.120.10.30">
    <property type="entry name" value="TolB, C-terminal domain"/>
    <property type="match status" value="1"/>
</dbReference>
<evidence type="ECO:0000256" key="1">
    <source>
        <dbReference type="ARBA" id="ARBA00000368"/>
    </source>
</evidence>
<dbReference type="InterPro" id="IPR002640">
    <property type="entry name" value="Arylesterase"/>
</dbReference>
<evidence type="ECO:0000256" key="13">
    <source>
        <dbReference type="RuleBase" id="RU368025"/>
    </source>
</evidence>
<feature type="binding site" evidence="10">
    <location>
        <position position="271"/>
    </location>
    <ligand>
        <name>Ca(2+)</name>
        <dbReference type="ChEBI" id="CHEBI:29108"/>
        <label>1</label>
        <note>catalytic</note>
    </ligand>
</feature>
<organism evidence="15 16">
    <name type="scientific">Microcaecilia unicolor</name>
    <dbReference type="NCBI Taxonomy" id="1415580"/>
    <lineage>
        <taxon>Eukaryota</taxon>
        <taxon>Metazoa</taxon>
        <taxon>Chordata</taxon>
        <taxon>Craniata</taxon>
        <taxon>Vertebrata</taxon>
        <taxon>Euteleostomi</taxon>
        <taxon>Amphibia</taxon>
        <taxon>Gymnophiona</taxon>
        <taxon>Siphonopidae</taxon>
        <taxon>Microcaecilia</taxon>
    </lineage>
</organism>
<evidence type="ECO:0000256" key="6">
    <source>
        <dbReference type="ARBA" id="ARBA00022837"/>
    </source>
</evidence>
<evidence type="ECO:0000256" key="3">
    <source>
        <dbReference type="ARBA" id="ARBA00022723"/>
    </source>
</evidence>
<evidence type="ECO:0000256" key="4">
    <source>
        <dbReference type="ARBA" id="ARBA00022729"/>
    </source>
</evidence>
<keyword evidence="8 12" id="KW-0325">Glycoprotein</keyword>
<feature type="binding site" evidence="10">
    <location>
        <position position="117"/>
    </location>
    <ligand>
        <name>Ca(2+)</name>
        <dbReference type="ChEBI" id="CHEBI:29108"/>
        <label>2</label>
    </ligand>
</feature>
<dbReference type="FunFam" id="2.120.10.30:FF:000023">
    <property type="entry name" value="Serum paraoxonase/arylesterase 2"/>
    <property type="match status" value="1"/>
</dbReference>
<feature type="binding site" evidence="10">
    <location>
        <position position="54"/>
    </location>
    <ligand>
        <name>Ca(2+)</name>
        <dbReference type="ChEBI" id="CHEBI:29108"/>
        <label>2</label>
    </ligand>
</feature>
<evidence type="ECO:0000256" key="2">
    <source>
        <dbReference type="ARBA" id="ARBA00008595"/>
    </source>
</evidence>
<evidence type="ECO:0000256" key="7">
    <source>
        <dbReference type="ARBA" id="ARBA00023157"/>
    </source>
</evidence>
<feature type="binding site" evidence="10">
    <location>
        <position position="169"/>
    </location>
    <ligand>
        <name>Ca(2+)</name>
        <dbReference type="ChEBI" id="CHEBI:29108"/>
        <label>2</label>
    </ligand>
</feature>
<keyword evidence="15" id="KW-1185">Reference proteome</keyword>
<dbReference type="InterPro" id="IPR011042">
    <property type="entry name" value="6-blade_b-propeller_TolB-like"/>
</dbReference>
<dbReference type="GO" id="GO:0004064">
    <property type="term" value="F:arylesterase activity"/>
    <property type="evidence" value="ECO:0007669"/>
    <property type="project" value="UniProtKB-UniRule"/>
</dbReference>
<evidence type="ECO:0000256" key="8">
    <source>
        <dbReference type="ARBA" id="ARBA00023180"/>
    </source>
</evidence>
<dbReference type="InParanoid" id="A0A6P7XU87"/>
<comment type="cofactor">
    <cofactor evidence="10 13">
        <name>Ca(2+)</name>
        <dbReference type="ChEBI" id="CHEBI:29108"/>
    </cofactor>
    <text evidence="10 13">Binds 2 calcium ions per subunit.</text>
</comment>
<keyword evidence="4 14" id="KW-0732">Signal</keyword>
<comment type="catalytic activity">
    <reaction evidence="1 13">
        <text>a phenyl acetate + H2O = a phenol + acetate + H(+)</text>
        <dbReference type="Rhea" id="RHEA:17309"/>
        <dbReference type="ChEBI" id="CHEBI:15377"/>
        <dbReference type="ChEBI" id="CHEBI:15378"/>
        <dbReference type="ChEBI" id="CHEBI:30089"/>
        <dbReference type="ChEBI" id="CHEBI:33853"/>
        <dbReference type="ChEBI" id="CHEBI:140310"/>
        <dbReference type="EC" id="3.1.1.2"/>
    </reaction>
</comment>
<dbReference type="RefSeq" id="XP_030056551.1">
    <property type="nucleotide sequence ID" value="XM_030200691.1"/>
</dbReference>
<dbReference type="InterPro" id="IPR051288">
    <property type="entry name" value="Serum_paraoxonase/arylesterase"/>
</dbReference>
<keyword evidence="5 13" id="KW-0378">Hydrolase</keyword>
<dbReference type="OrthoDB" id="423498at2759"/>
<feature type="binding site" evidence="10">
    <location>
        <position position="270"/>
    </location>
    <ligand>
        <name>Ca(2+)</name>
        <dbReference type="ChEBI" id="CHEBI:29108"/>
        <label>1</label>
        <note>catalytic</note>
    </ligand>
</feature>
<proteinExistence type="inferred from homology"/>
<evidence type="ECO:0000256" key="11">
    <source>
        <dbReference type="PIRSR" id="PIRSR602640-3"/>
    </source>
</evidence>
<dbReference type="EC" id="3.1.1.2" evidence="13"/>
<gene>
    <name evidence="16" type="primary">LOC115468739</name>
</gene>
<reference evidence="16" key="1">
    <citation type="submission" date="2025-08" db="UniProtKB">
        <authorList>
            <consortium name="RefSeq"/>
        </authorList>
    </citation>
    <scope>IDENTIFICATION</scope>
</reference>
<feature type="disulfide bond" description="In form B" evidence="11">
    <location>
        <begin position="43"/>
        <end position="354"/>
    </location>
</feature>
<dbReference type="PRINTS" id="PR01785">
    <property type="entry name" value="PARAOXONASE"/>
</dbReference>
<keyword evidence="6 10" id="KW-0106">Calcium</keyword>
<accession>A0A6P7XU87</accession>
<comment type="PTM">
    <text evidence="12">Glycosylated.</text>
</comment>
<evidence type="ECO:0000313" key="16">
    <source>
        <dbReference type="RefSeq" id="XP_030056551.1"/>
    </source>
</evidence>
<dbReference type="PANTHER" id="PTHR11799">
    <property type="entry name" value="PARAOXONASE"/>
    <property type="match status" value="1"/>
</dbReference>
<dbReference type="PANTHER" id="PTHR11799:SF12">
    <property type="entry name" value="PARAOXONASE-RELATED"/>
    <property type="match status" value="1"/>
</dbReference>
<evidence type="ECO:0000256" key="14">
    <source>
        <dbReference type="SAM" id="SignalP"/>
    </source>
</evidence>
<feature type="binding site" evidence="10">
    <location>
        <position position="170"/>
    </location>
    <ligand>
        <name>Ca(2+)</name>
        <dbReference type="ChEBI" id="CHEBI:29108"/>
        <label>1</label>
        <note>catalytic</note>
    </ligand>
</feature>
<feature type="binding site" evidence="10">
    <location>
        <position position="55"/>
    </location>
    <ligand>
        <name>Ca(2+)</name>
        <dbReference type="ChEBI" id="CHEBI:29108"/>
        <label>1</label>
        <note>catalytic</note>
    </ligand>
</feature>
<name>A0A6P7XU87_9AMPH</name>
<evidence type="ECO:0000256" key="9">
    <source>
        <dbReference type="PIRSR" id="PIRSR602640-1"/>
    </source>
</evidence>
<dbReference type="SUPFAM" id="SSF63829">
    <property type="entry name" value="Calcium-dependent phosphotriesterase"/>
    <property type="match status" value="1"/>
</dbReference>
<evidence type="ECO:0000256" key="5">
    <source>
        <dbReference type="ARBA" id="ARBA00022801"/>
    </source>
</evidence>
<feature type="binding site" evidence="10">
    <location>
        <position position="225"/>
    </location>
    <ligand>
        <name>Ca(2+)</name>
        <dbReference type="ChEBI" id="CHEBI:29108"/>
        <label>1</label>
        <note>catalytic</note>
    </ligand>
</feature>
<dbReference type="GO" id="GO:0009636">
    <property type="term" value="P:response to toxic substance"/>
    <property type="evidence" value="ECO:0007669"/>
    <property type="project" value="TreeGrafter"/>
</dbReference>
<dbReference type="GeneID" id="115468739"/>
<comment type="similarity">
    <text evidence="2 13">Belongs to the paraoxonase family.</text>
</comment>
<evidence type="ECO:0000256" key="10">
    <source>
        <dbReference type="PIRSR" id="PIRSR602640-2"/>
    </source>
</evidence>
<sequence length="359" mass="40031">MGKLLLVILSGVTLAFLTERTVRFGRRLNFAHEMIKSVDLPNCHLIDGIEAGAEDIDILPYGLAFISSGLKSPAMKSFAPDQPGKIFLMDLNEESPVATELKISPGFDVDSFNPHGISTYIDQNDGTVYLFVVNHPQFKSTIELFRFVEEENVLEHLKTIRHDLLPRVNDIVALGPDSFYATNDRYFSGEIMGFLELVLDLALSNVIYYSPQEVKEVATGFHSANGISLSTDKNYVYVADILGHNIHVMEKHADWSLSPVKVLEFNNLLDNLFVDPVTGDVWVACHPKMWELMFYSPENPPGSEVIRVQNILSENSIVTQVYANNGSVLQGSSVACVYDGKLLVGTVFHRALYCELEKP</sequence>
<protein>
    <recommendedName>
        <fullName evidence="13">Paraoxonase</fullName>
        <ecNumber evidence="13">3.1.1.2</ecNumber>
    </recommendedName>
</protein>
<dbReference type="AlphaFoldDB" id="A0A6P7XU87"/>
<evidence type="ECO:0000256" key="12">
    <source>
        <dbReference type="PIRSR" id="PIRSR602640-4"/>
    </source>
</evidence>
<feature type="active site" description="Proton acceptor" evidence="9">
    <location>
        <position position="115"/>
    </location>
</feature>
<dbReference type="GO" id="GO:0046872">
    <property type="term" value="F:metal ion binding"/>
    <property type="evidence" value="ECO:0007669"/>
    <property type="project" value="UniProtKB-KW"/>
</dbReference>
<feature type="chain" id="PRO_5027595721" description="Paraoxonase" evidence="14">
    <location>
        <begin position="16"/>
        <end position="359"/>
    </location>
</feature>
<feature type="glycosylation site" description="N-linked (GlcNAc...) asparagine" evidence="12">
    <location>
        <position position="325"/>
    </location>
</feature>
<dbReference type="FunCoup" id="A0A6P7XU87">
    <property type="interactions" value="885"/>
</dbReference>
<dbReference type="Pfam" id="PF01731">
    <property type="entry name" value="Arylesterase"/>
    <property type="match status" value="1"/>
</dbReference>
<evidence type="ECO:0000313" key="15">
    <source>
        <dbReference type="Proteomes" id="UP000515156"/>
    </source>
</evidence>
<keyword evidence="3 10" id="KW-0479">Metal-binding</keyword>
<feature type="signal peptide" evidence="14">
    <location>
        <begin position="1"/>
        <end position="15"/>
    </location>
</feature>